<dbReference type="GO" id="GO:0008616">
    <property type="term" value="P:tRNA queuosine(34) biosynthetic process"/>
    <property type="evidence" value="ECO:0007669"/>
    <property type="project" value="UniProtKB-KW"/>
</dbReference>
<evidence type="ECO:0000256" key="8">
    <source>
        <dbReference type="ARBA" id="ARBA00037993"/>
    </source>
</evidence>
<dbReference type="GO" id="GO:0016874">
    <property type="term" value="F:ligase activity"/>
    <property type="evidence" value="ECO:0007669"/>
    <property type="project" value="UniProtKB-KW"/>
</dbReference>
<organism evidence="11 12">
    <name type="scientific">Bradyrhizobium barranii subsp. apii</name>
    <dbReference type="NCBI Taxonomy" id="2819348"/>
    <lineage>
        <taxon>Bacteria</taxon>
        <taxon>Pseudomonadati</taxon>
        <taxon>Pseudomonadota</taxon>
        <taxon>Alphaproteobacteria</taxon>
        <taxon>Hyphomicrobiales</taxon>
        <taxon>Nitrobacteraceae</taxon>
        <taxon>Bradyrhizobium</taxon>
        <taxon>Bradyrhizobium barranii</taxon>
    </lineage>
</organism>
<keyword evidence="6" id="KW-0862">Zinc</keyword>
<evidence type="ECO:0000313" key="11">
    <source>
        <dbReference type="EMBL" id="UPT92308.1"/>
    </source>
</evidence>
<comment type="pathway">
    <text evidence="1">Purine metabolism; 7-cyano-7-deazaguanine biosynthesis.</text>
</comment>
<accession>A0A8T5VQT4</accession>
<keyword evidence="11" id="KW-0614">Plasmid</keyword>
<evidence type="ECO:0000256" key="2">
    <source>
        <dbReference type="ARBA" id="ARBA00022598"/>
    </source>
</evidence>
<dbReference type="Proteomes" id="UP000551709">
    <property type="component" value="Plasmid pBb1S5a"/>
</dbReference>
<dbReference type="EMBL" id="CP096256">
    <property type="protein sequence ID" value="UPT92308.1"/>
    <property type="molecule type" value="Genomic_DNA"/>
</dbReference>
<proteinExistence type="inferred from homology"/>
<comment type="catalytic activity">
    <reaction evidence="10">
        <text>7-carboxy-7-carbaguanine + NH4(+) + 2 ATP = 7-cyano-7-carbaguanine + 2 AMP + 2 diphosphate + 2 H(+)</text>
        <dbReference type="Rhea" id="RHEA:27982"/>
        <dbReference type="ChEBI" id="CHEBI:15378"/>
        <dbReference type="ChEBI" id="CHEBI:28938"/>
        <dbReference type="ChEBI" id="CHEBI:30616"/>
        <dbReference type="ChEBI" id="CHEBI:33019"/>
        <dbReference type="ChEBI" id="CHEBI:45075"/>
        <dbReference type="ChEBI" id="CHEBI:61036"/>
        <dbReference type="ChEBI" id="CHEBI:456215"/>
        <dbReference type="EC" id="6.3.4.20"/>
    </reaction>
</comment>
<reference evidence="11" key="1">
    <citation type="journal article" date="2017" name="Syst. Appl. Microbiol.">
        <title>Soybeans inoculated with root zone soils of Canadian native legumes harbour diverse and novel Bradyrhizobium spp. that possess agricultural potential.</title>
        <authorList>
            <person name="Bromfield E.S.P."/>
            <person name="Cloutier S."/>
            <person name="Tambong J.T."/>
            <person name="Tran Thi T.V."/>
        </authorList>
    </citation>
    <scope>NUCLEOTIDE SEQUENCE</scope>
    <source>
        <strain evidence="11">1S5</strain>
    </source>
</reference>
<dbReference type="NCBIfam" id="NF041925">
    <property type="entry name" value="QatC"/>
    <property type="match status" value="1"/>
</dbReference>
<name>A0A8T5VQT4_9BRAD</name>
<reference evidence="11" key="2">
    <citation type="submission" date="2022-04" db="EMBL/GenBank/DDBJ databases">
        <authorList>
            <person name="Bromfield E.S.P."/>
            <person name="Cloutier S."/>
        </authorList>
    </citation>
    <scope>NUCLEOTIDE SEQUENCE</scope>
    <source>
        <strain evidence="11">1S5</strain>
        <plasmid evidence="11">pBb1S5a</plasmid>
    </source>
</reference>
<sequence length="424" mass="45697">MKLLCAPAGLGRVNEVDTLRIVLYGQAGAADRGSAGAAVRNEIRKAGFAPARRAWDLLSIAMSIMAADAAGLRTQSPDGWTREFEMEIAVTEPDFWNGCANLLADALAFLTTDRWHFRFIAGGAMPPVPTKVFRPPENAVVLLSGGLDSLSGAIDLAARGERPVAISKTVRGDAEKQVDFAARISDGLRHLQLNDNAVVPGDEDTTQRARSIIFLAFGIVVATSLRPYRTGGDLPLYVCENGFIAVNPPLTGSRIGSLSTRTAHPNFLSQFQDILDAANIGVTIHTPYAAMTKGEMLRGCADQSLLRSLAGISTSCGRFQRFNYKHCGRCVPCQVRRAAFFAWGQPDPTDYVFEALGRDDADHAGFDDVRSVGMALAAVRDGSFDEWLGSALSWPRIEGRGALKDMLRRGLAELGALHSNYGIK</sequence>
<dbReference type="PANTHER" id="PTHR42914">
    <property type="entry name" value="7-CYANO-7-DEAZAGUANINE SYNTHASE"/>
    <property type="match status" value="1"/>
</dbReference>
<dbReference type="RefSeq" id="WP_166107399.1">
    <property type="nucleotide sequence ID" value="NZ_CP096256.1"/>
</dbReference>
<dbReference type="InterPro" id="IPR014729">
    <property type="entry name" value="Rossmann-like_a/b/a_fold"/>
</dbReference>
<evidence type="ECO:0000256" key="6">
    <source>
        <dbReference type="ARBA" id="ARBA00022833"/>
    </source>
</evidence>
<evidence type="ECO:0000256" key="1">
    <source>
        <dbReference type="ARBA" id="ARBA00005061"/>
    </source>
</evidence>
<evidence type="ECO:0000256" key="3">
    <source>
        <dbReference type="ARBA" id="ARBA00022723"/>
    </source>
</evidence>
<evidence type="ECO:0000256" key="4">
    <source>
        <dbReference type="ARBA" id="ARBA00022741"/>
    </source>
</evidence>
<dbReference type="EC" id="6.3.4.20" evidence="9"/>
<keyword evidence="7" id="KW-0067">ATP-binding</keyword>
<dbReference type="SUPFAM" id="SSF52402">
    <property type="entry name" value="Adenine nucleotide alpha hydrolases-like"/>
    <property type="match status" value="1"/>
</dbReference>
<dbReference type="GO" id="GO:0046872">
    <property type="term" value="F:metal ion binding"/>
    <property type="evidence" value="ECO:0007669"/>
    <property type="project" value="UniProtKB-KW"/>
</dbReference>
<keyword evidence="3" id="KW-0479">Metal-binding</keyword>
<keyword evidence="4" id="KW-0547">Nucleotide-binding</keyword>
<dbReference type="Gene3D" id="3.40.50.620">
    <property type="entry name" value="HUPs"/>
    <property type="match status" value="1"/>
</dbReference>
<keyword evidence="2 11" id="KW-0436">Ligase</keyword>
<dbReference type="GO" id="GO:0005524">
    <property type="term" value="F:ATP binding"/>
    <property type="evidence" value="ECO:0007669"/>
    <property type="project" value="UniProtKB-KW"/>
</dbReference>
<gene>
    <name evidence="11" type="ORF">HAP41_0000048115</name>
</gene>
<dbReference type="InterPro" id="IPR018317">
    <property type="entry name" value="QueC"/>
</dbReference>
<evidence type="ECO:0000313" key="12">
    <source>
        <dbReference type="Proteomes" id="UP000551709"/>
    </source>
</evidence>
<protein>
    <recommendedName>
        <fullName evidence="9">7-cyano-7-deazaguanine synthase</fullName>
        <ecNumber evidence="9">6.3.4.20</ecNumber>
    </recommendedName>
</protein>
<dbReference type="AlphaFoldDB" id="A0A8T5VQT4"/>
<comment type="similarity">
    <text evidence="8">Belongs to the QueC family.</text>
</comment>
<dbReference type="InterPro" id="IPR049676">
    <property type="entry name" value="QatC"/>
</dbReference>
<geneLocation type="plasmid" evidence="11 12">
    <name>pBb1S5a</name>
</geneLocation>
<dbReference type="Pfam" id="PF06508">
    <property type="entry name" value="QueC"/>
    <property type="match status" value="1"/>
</dbReference>
<evidence type="ECO:0000256" key="7">
    <source>
        <dbReference type="ARBA" id="ARBA00022840"/>
    </source>
</evidence>
<evidence type="ECO:0000256" key="9">
    <source>
        <dbReference type="ARBA" id="ARBA00039149"/>
    </source>
</evidence>
<keyword evidence="5" id="KW-0671">Queuosine biosynthesis</keyword>
<dbReference type="PANTHER" id="PTHR42914:SF1">
    <property type="entry name" value="7-CYANO-7-DEAZAGUANINE SYNTHASE"/>
    <property type="match status" value="1"/>
</dbReference>
<evidence type="ECO:0000256" key="10">
    <source>
        <dbReference type="ARBA" id="ARBA00047890"/>
    </source>
</evidence>
<evidence type="ECO:0000256" key="5">
    <source>
        <dbReference type="ARBA" id="ARBA00022785"/>
    </source>
</evidence>